<dbReference type="EMBL" id="KP899805">
    <property type="protein sequence ID" value="AKJ20170.1"/>
    <property type="molecule type" value="Genomic_DNA"/>
</dbReference>
<reference evidence="6" key="4">
    <citation type="submission" date="2019-08" db="EMBL/GenBank/DDBJ databases">
        <authorList>
            <consortium name="NCBI Pathogen Detection Project"/>
        </authorList>
    </citation>
    <scope>NUCLEOTIDE SEQUENCE</scope>
    <source>
        <strain evidence="10">2011-60-876-1</strain>
        <strain evidence="9">373DRC</strain>
        <strain evidence="6">D14916</strain>
        <strain evidence="7">I32</strain>
        <strain evidence="4">S05012-15</strain>
        <strain evidence="5">S05117-15</strain>
        <strain evidence="8">Typhimurium</strain>
    </source>
</reference>
<dbReference type="Proteomes" id="UP000885258">
    <property type="component" value="Unassembled WGS sequence"/>
</dbReference>
<geneLocation type="plasmid" evidence="2">
    <name>p109/9</name>
</geneLocation>
<evidence type="ECO:0000313" key="4">
    <source>
        <dbReference type="EMBL" id="HAC9687805.1"/>
    </source>
</evidence>
<reference evidence="4" key="2">
    <citation type="journal article" date="2018" name="Genome Biol.">
        <title>SKESA: strategic k-mer extension for scrupulous assemblies.</title>
        <authorList>
            <person name="Souvorov A."/>
            <person name="Agarwala R."/>
            <person name="Lipman D.J."/>
        </authorList>
    </citation>
    <scope>NUCLEOTIDE SEQUENCE</scope>
    <source>
        <strain evidence="10">2011-60-876-1</strain>
        <strain evidence="9">373DRC</strain>
        <strain evidence="6">D14916</strain>
        <strain evidence="7">I32</strain>
        <strain evidence="4">S05012-15</strain>
        <strain evidence="5">S05117-15</strain>
        <strain evidence="8">Typhimurium</strain>
    </source>
</reference>
<dbReference type="EMBL" id="DAATUV010000016">
    <property type="protein sequence ID" value="HAF0196952.1"/>
    <property type="molecule type" value="Genomic_DNA"/>
</dbReference>
<dbReference type="GeneID" id="75204356"/>
<protein>
    <submittedName>
        <fullName evidence="2">Uncharacterized protein</fullName>
    </submittedName>
</protein>
<evidence type="ECO:0000313" key="1">
    <source>
        <dbReference type="EMBL" id="AKJ19974.1"/>
    </source>
</evidence>
<evidence type="ECO:0000313" key="6">
    <source>
        <dbReference type="EMBL" id="HAC9824822.1"/>
    </source>
</evidence>
<reference evidence="11" key="3">
    <citation type="submission" date="2018-08" db="EMBL/GenBank/DDBJ databases">
        <authorList>
            <person name="Ashton P.M."/>
            <person name="Dallman T."/>
            <person name="Nair S."/>
            <person name="De Pinna E."/>
            <person name="Peters T."/>
            <person name="Grant K."/>
        </authorList>
    </citation>
    <scope>NUCLEOTIDE SEQUENCE [LARGE SCALE GENOMIC DNA]</scope>
    <source>
        <strain evidence="11">29290</strain>
    </source>
</reference>
<dbReference type="EMBL" id="DAAOJG010000029">
    <property type="protein sequence ID" value="HAD3314334.1"/>
    <property type="molecule type" value="Genomic_DNA"/>
</dbReference>
<evidence type="ECO:0000313" key="3">
    <source>
        <dbReference type="EMBL" id="AKJ20346.1"/>
    </source>
</evidence>
<dbReference type="EMBL" id="KP899804">
    <property type="protein sequence ID" value="AKJ19974.1"/>
    <property type="molecule type" value="Genomic_DNA"/>
</dbReference>
<evidence type="ECO:0000313" key="2">
    <source>
        <dbReference type="EMBL" id="AKJ20170.1"/>
    </source>
</evidence>
<evidence type="ECO:0000313" key="7">
    <source>
        <dbReference type="EMBL" id="HAC9896134.1"/>
    </source>
</evidence>
<accession>A0A0G3B7D7</accession>
<dbReference type="EMBL" id="DAANFW010000028">
    <property type="protein sequence ID" value="HAC9693252.1"/>
    <property type="molecule type" value="Genomic_DNA"/>
</dbReference>
<evidence type="ECO:0000313" key="11">
    <source>
        <dbReference type="EMBL" id="MIT50575.1"/>
    </source>
</evidence>
<evidence type="ECO:0000313" key="5">
    <source>
        <dbReference type="EMBL" id="HAC9693252.1"/>
    </source>
</evidence>
<dbReference type="EMBL" id="DAATVE010000030">
    <property type="protein sequence ID" value="HAF0254034.1"/>
    <property type="molecule type" value="Genomic_DNA"/>
</dbReference>
<dbReference type="RefSeq" id="WP_001058453.1">
    <property type="nucleotide sequence ID" value="NZ_CBDFRU010000031.1"/>
</dbReference>
<geneLocation type="plasmid" evidence="1">
    <name>pF8475</name>
</geneLocation>
<evidence type="ECO:0000313" key="10">
    <source>
        <dbReference type="EMBL" id="HAF0254034.1"/>
    </source>
</evidence>
<gene>
    <name evidence="11" type="ORF">AU613_17090</name>
    <name evidence="5" type="ORF">G0K70_21845</name>
    <name evidence="4" type="ORF">G0K78_19745</name>
    <name evidence="6" type="ORF">G0L07_24030</name>
    <name evidence="7" type="ORF">G0L24_19080</name>
    <name evidence="8" type="ORF">G1O83_23290</name>
    <name evidence="10" type="ORF">G9C49_004044</name>
    <name evidence="9" type="ORF">GTH89_14670</name>
</gene>
<geneLocation type="plasmid" evidence="3">
    <name>pB71</name>
</geneLocation>
<dbReference type="AlphaFoldDB" id="A0A0G3B7D7"/>
<evidence type="ECO:0000313" key="8">
    <source>
        <dbReference type="EMBL" id="HAD3314334.1"/>
    </source>
</evidence>
<dbReference type="EMBL" id="KP899806">
    <property type="protein sequence ID" value="AKJ20346.1"/>
    <property type="molecule type" value="Genomic_DNA"/>
</dbReference>
<keyword evidence="2" id="KW-0614">Plasmid</keyword>
<proteinExistence type="predicted"/>
<dbReference type="EMBL" id="DAANHM010000034">
    <property type="protein sequence ID" value="HAC9896134.1"/>
    <property type="molecule type" value="Genomic_DNA"/>
</dbReference>
<sequence length="103" mass="11783">MNNEMSSLGTQKAEGPFVLLTLVGEGFIFDERHEIVRINGRPKQIGVKRNYFESDLGEGKAKYWTLDINEAHVFPTLDAATEQLCKLSRPHLIKIRKLIQENK</sequence>
<dbReference type="EMBL" id="DAANGX010000134">
    <property type="protein sequence ID" value="HAC9824822.1"/>
    <property type="molecule type" value="Genomic_DNA"/>
</dbReference>
<reference evidence="2" key="1">
    <citation type="submission" date="2015-03" db="EMBL/GenBank/DDBJ databases">
        <title>Complete genome sequences of four Salmonella Typhimurium IncHI1 plasmids and their characteristics.</title>
        <authorList>
            <person name="Kubasova T."/>
            <person name="Matiasovicova J."/>
            <person name="Cejkova D."/>
            <person name="Sekelova Z."/>
            <person name="Polansky O."/>
            <person name="Medvecky M."/>
            <person name="Rychlik I."/>
            <person name="Juricova H."/>
        </authorList>
    </citation>
    <scope>NUCLEOTIDE SEQUENCE</scope>
    <source>
        <strain evidence="2">109/9</strain>
        <strain evidence="3">B71</strain>
        <strain evidence="1">F8475</strain>
        <plasmid evidence="2">p109/9</plasmid>
        <plasmid evidence="3">pB71</plasmid>
        <plasmid evidence="1">pF8475</plasmid>
    </source>
</reference>
<dbReference type="EMBL" id="RSUA01000035">
    <property type="protein sequence ID" value="MIT50575.1"/>
    <property type="molecule type" value="Genomic_DNA"/>
</dbReference>
<organism evidence="2">
    <name type="scientific">Salmonella typhimurium</name>
    <dbReference type="NCBI Taxonomy" id="90371"/>
    <lineage>
        <taxon>Bacteria</taxon>
        <taxon>Pseudomonadati</taxon>
        <taxon>Pseudomonadota</taxon>
        <taxon>Gammaproteobacteria</taxon>
        <taxon>Enterobacterales</taxon>
        <taxon>Enterobacteriaceae</taxon>
        <taxon>Salmonella</taxon>
    </lineage>
</organism>
<name>A0A0G3B7D7_SALTM</name>
<accession>A0A6C8YVP4</accession>
<dbReference type="EMBL" id="DAANFV010000017">
    <property type="protein sequence ID" value="HAC9687805.1"/>
    <property type="molecule type" value="Genomic_DNA"/>
</dbReference>
<evidence type="ECO:0000313" key="9">
    <source>
        <dbReference type="EMBL" id="HAF0196952.1"/>
    </source>
</evidence>